<feature type="transmembrane region" description="Helical" evidence="2">
    <location>
        <begin position="386"/>
        <end position="407"/>
    </location>
</feature>
<feature type="compositionally biased region" description="Basic and acidic residues" evidence="1">
    <location>
        <begin position="136"/>
        <end position="145"/>
    </location>
</feature>
<feature type="transmembrane region" description="Helical" evidence="2">
    <location>
        <begin position="190"/>
        <end position="211"/>
    </location>
</feature>
<dbReference type="AlphaFoldDB" id="A0A9X1VCE8"/>
<organism evidence="3 4">
    <name type="scientific">Hymenobacter cyanobacteriorum</name>
    <dbReference type="NCBI Taxonomy" id="2926463"/>
    <lineage>
        <taxon>Bacteria</taxon>
        <taxon>Pseudomonadati</taxon>
        <taxon>Bacteroidota</taxon>
        <taxon>Cytophagia</taxon>
        <taxon>Cytophagales</taxon>
        <taxon>Hymenobacteraceae</taxon>
        <taxon>Hymenobacter</taxon>
    </lineage>
</organism>
<dbReference type="PANTHER" id="PTHR34219">
    <property type="entry name" value="IRON-REGULATED INNER MEMBRANE PROTEIN-RELATED"/>
    <property type="match status" value="1"/>
</dbReference>
<evidence type="ECO:0000313" key="4">
    <source>
        <dbReference type="Proteomes" id="UP001139193"/>
    </source>
</evidence>
<evidence type="ECO:0000256" key="2">
    <source>
        <dbReference type="SAM" id="Phobius"/>
    </source>
</evidence>
<dbReference type="Pfam" id="PF03929">
    <property type="entry name" value="PepSY_TM"/>
    <property type="match status" value="1"/>
</dbReference>
<dbReference type="PANTHER" id="PTHR34219:SF3">
    <property type="entry name" value="BLL7967 PROTEIN"/>
    <property type="match status" value="1"/>
</dbReference>
<feature type="transmembrane region" description="Helical" evidence="2">
    <location>
        <begin position="241"/>
        <end position="261"/>
    </location>
</feature>
<dbReference type="Proteomes" id="UP001139193">
    <property type="component" value="Unassembled WGS sequence"/>
</dbReference>
<keyword evidence="2" id="KW-0472">Membrane</keyword>
<protein>
    <submittedName>
        <fullName evidence="3">PepSY domain-containing protein</fullName>
    </submittedName>
</protein>
<dbReference type="EMBL" id="JALBGC010000001">
    <property type="protein sequence ID" value="MCI1186316.1"/>
    <property type="molecule type" value="Genomic_DNA"/>
</dbReference>
<sequence>MSPTKSFIRTIHLWLGLGTGLLIVFVCLTGSILAFEQELEHAWHPARYFVQPATTPRLQLAQLASAVQARKPKAKISSFKLYADPTRTVEISLAGNDKGGKGGERGGPGRMGQERGPDASRLPRAGRQNENSGKGGPERGGKPKGEGGGPRVFVNPYTAAITGELNPRDNFFKTVEQLHRGLVAGPVGKLVMGVNATIFLFILGTGLVLWWPTARKALKPRLTVKWGSGWKRLNHDFHISLGFYASLFLFIMALTGVGMSFDWVGAGINKLTHSPLKRPEPPTSAAPAAGTAPLAADAVLALARQQAPDAETYTLQMPKEPTGSIRVAVLRPGAITENATDEAYFDQFSGRLISSQTYAQRPVGQRIRGLFKPVHTGAIFGWPTKLLALVIGLLGATFPITGTIMWLNRRRKKQGKHSPARPIIATSAGR</sequence>
<evidence type="ECO:0000313" key="3">
    <source>
        <dbReference type="EMBL" id="MCI1186316.1"/>
    </source>
</evidence>
<keyword evidence="4" id="KW-1185">Reference proteome</keyword>
<keyword evidence="2" id="KW-1133">Transmembrane helix</keyword>
<feature type="region of interest" description="Disordered" evidence="1">
    <location>
        <begin position="92"/>
        <end position="150"/>
    </location>
</feature>
<keyword evidence="2" id="KW-0812">Transmembrane</keyword>
<proteinExistence type="predicted"/>
<feature type="region of interest" description="Disordered" evidence="1">
    <location>
        <begin position="411"/>
        <end position="430"/>
    </location>
</feature>
<dbReference type="RefSeq" id="WP_241934591.1">
    <property type="nucleotide sequence ID" value="NZ_JALBGC010000001.1"/>
</dbReference>
<feature type="transmembrane region" description="Helical" evidence="2">
    <location>
        <begin position="12"/>
        <end position="35"/>
    </location>
</feature>
<reference evidence="3" key="1">
    <citation type="submission" date="2022-03" db="EMBL/GenBank/DDBJ databases">
        <title>Bacterial whole genome sequence for Hymenobacter sp. DH14.</title>
        <authorList>
            <person name="Le V."/>
        </authorList>
    </citation>
    <scope>NUCLEOTIDE SEQUENCE</scope>
    <source>
        <strain evidence="3">DH14</strain>
    </source>
</reference>
<dbReference type="InterPro" id="IPR005625">
    <property type="entry name" value="PepSY-ass_TM"/>
</dbReference>
<name>A0A9X1VCE8_9BACT</name>
<accession>A0A9X1VCE8</accession>
<comment type="caution">
    <text evidence="3">The sequence shown here is derived from an EMBL/GenBank/DDBJ whole genome shotgun (WGS) entry which is preliminary data.</text>
</comment>
<gene>
    <name evidence="3" type="ORF">MON38_02715</name>
</gene>
<evidence type="ECO:0000256" key="1">
    <source>
        <dbReference type="SAM" id="MobiDB-lite"/>
    </source>
</evidence>